<dbReference type="InterPro" id="IPR050177">
    <property type="entry name" value="Lipid_A_modif_metabolic_enz"/>
</dbReference>
<keyword evidence="4" id="KW-1185">Reference proteome</keyword>
<dbReference type="OrthoDB" id="3505012at2"/>
<gene>
    <name evidence="3" type="ordered locus">Namu_4201</name>
</gene>
<proteinExistence type="predicted"/>
<dbReference type="Pfam" id="PF01370">
    <property type="entry name" value="Epimerase"/>
    <property type="match status" value="1"/>
</dbReference>
<dbReference type="FunCoup" id="C8XIM5">
    <property type="interactions" value="208"/>
</dbReference>
<reference evidence="3 4" key="2">
    <citation type="journal article" date="2010" name="Stand. Genomic Sci.">
        <title>Complete genome sequence of Nakamurella multipartita type strain (Y-104).</title>
        <authorList>
            <person name="Tice H."/>
            <person name="Mayilraj S."/>
            <person name="Sims D."/>
            <person name="Lapidus A."/>
            <person name="Nolan M."/>
            <person name="Lucas S."/>
            <person name="Glavina Del Rio T."/>
            <person name="Copeland A."/>
            <person name="Cheng J.F."/>
            <person name="Meincke L."/>
            <person name="Bruce D."/>
            <person name="Goodwin L."/>
            <person name="Pitluck S."/>
            <person name="Ivanova N."/>
            <person name="Mavromatis K."/>
            <person name="Ovchinnikova G."/>
            <person name="Pati A."/>
            <person name="Chen A."/>
            <person name="Palaniappan K."/>
            <person name="Land M."/>
            <person name="Hauser L."/>
            <person name="Chang Y.J."/>
            <person name="Jeffries C.D."/>
            <person name="Detter J.C."/>
            <person name="Brettin T."/>
            <person name="Rohde M."/>
            <person name="Goker M."/>
            <person name="Bristow J."/>
            <person name="Eisen J.A."/>
            <person name="Markowitz V."/>
            <person name="Hugenholtz P."/>
            <person name="Kyrpides N.C."/>
            <person name="Klenk H.P."/>
            <person name="Chen F."/>
        </authorList>
    </citation>
    <scope>NUCLEOTIDE SEQUENCE [LARGE SCALE GENOMIC DNA]</scope>
    <source>
        <strain evidence="4">ATCC 700099 / DSM 44233 / CIP 104796 / JCM 9543 / NBRC 105858 / Y-104</strain>
    </source>
</reference>
<evidence type="ECO:0000313" key="3">
    <source>
        <dbReference type="EMBL" id="ACV80490.1"/>
    </source>
</evidence>
<dbReference type="InterPro" id="IPR001509">
    <property type="entry name" value="Epimerase_deHydtase"/>
</dbReference>
<feature type="compositionally biased region" description="Basic and acidic residues" evidence="1">
    <location>
        <begin position="275"/>
        <end position="286"/>
    </location>
</feature>
<sequence>MTALVTGAAGFIGSTLVDRLLADGQRVLAVDDFSRGRMENLRFAQAAGGERLATIRLDIGDPRLAEVMAAARPEVVYHLAAQVDVRCSVDDPVTDARINVLGTIAVADAARAAGVRKIVFTSSGGSIYGVPDRLPVDEGAALQPRSPYAVAKVAGELYLNAYSGLHGVQCTHLALANVYGPRQDPSGEAGVVAIFTHALLTGRPTRLFGDGSNTRDYVFVEDVAAALQAAAAPGWDRVRFNIGTGRQTSDRELHSVLAGLAGAPDEPTHAPARPGDLHHSAVDSTRAHRDLGWTPEHTLAQGLRRTVNDARTQLELAGSAPARPPHPDQPAARL</sequence>
<dbReference type="Gene3D" id="3.40.50.720">
    <property type="entry name" value="NAD(P)-binding Rossmann-like Domain"/>
    <property type="match status" value="1"/>
</dbReference>
<dbReference type="KEGG" id="nml:Namu_4201"/>
<dbReference type="STRING" id="479431.Namu_4201"/>
<dbReference type="eggNOG" id="COG0451">
    <property type="taxonomic scope" value="Bacteria"/>
</dbReference>
<protein>
    <submittedName>
        <fullName evidence="3">NAD-dependent epimerase/dehydratase</fullName>
    </submittedName>
</protein>
<dbReference type="Gene3D" id="3.90.25.10">
    <property type="entry name" value="UDP-galactose 4-epimerase, domain 1"/>
    <property type="match status" value="1"/>
</dbReference>
<evidence type="ECO:0000313" key="4">
    <source>
        <dbReference type="Proteomes" id="UP000002218"/>
    </source>
</evidence>
<accession>C8XIM5</accession>
<feature type="domain" description="NAD-dependent epimerase/dehydratase" evidence="2">
    <location>
        <begin position="3"/>
        <end position="243"/>
    </location>
</feature>
<dbReference type="PANTHER" id="PTHR43245">
    <property type="entry name" value="BIFUNCTIONAL POLYMYXIN RESISTANCE PROTEIN ARNA"/>
    <property type="match status" value="1"/>
</dbReference>
<dbReference type="InterPro" id="IPR036291">
    <property type="entry name" value="NAD(P)-bd_dom_sf"/>
</dbReference>
<feature type="region of interest" description="Disordered" evidence="1">
    <location>
        <begin position="261"/>
        <end position="286"/>
    </location>
</feature>
<dbReference type="Proteomes" id="UP000002218">
    <property type="component" value="Chromosome"/>
</dbReference>
<name>C8XIM5_NAKMY</name>
<dbReference type="RefSeq" id="WP_015749315.1">
    <property type="nucleotide sequence ID" value="NC_013235.1"/>
</dbReference>
<dbReference type="PANTHER" id="PTHR43245:SF13">
    <property type="entry name" value="UDP-D-APIOSE_UDP-D-XYLOSE SYNTHASE 2"/>
    <property type="match status" value="1"/>
</dbReference>
<evidence type="ECO:0000259" key="2">
    <source>
        <dbReference type="Pfam" id="PF01370"/>
    </source>
</evidence>
<dbReference type="AlphaFoldDB" id="C8XIM5"/>
<reference evidence="4" key="1">
    <citation type="submission" date="2009-09" db="EMBL/GenBank/DDBJ databases">
        <title>The complete genome of Nakamurella multipartita DSM 44233.</title>
        <authorList>
            <consortium name="US DOE Joint Genome Institute (JGI-PGF)"/>
            <person name="Lucas S."/>
            <person name="Copeland A."/>
            <person name="Lapidus A."/>
            <person name="Glavina del Rio T."/>
            <person name="Dalin E."/>
            <person name="Tice H."/>
            <person name="Bruce D."/>
            <person name="Goodwin L."/>
            <person name="Pitluck S."/>
            <person name="Kyrpides N."/>
            <person name="Mavromatis K."/>
            <person name="Ivanova N."/>
            <person name="Ovchinnikova G."/>
            <person name="Sims D."/>
            <person name="Meincke L."/>
            <person name="Brettin T."/>
            <person name="Detter J.C."/>
            <person name="Han C."/>
            <person name="Larimer F."/>
            <person name="Land M."/>
            <person name="Hauser L."/>
            <person name="Markowitz V."/>
            <person name="Cheng J.-F."/>
            <person name="Hugenholtz P."/>
            <person name="Woyke T."/>
            <person name="Wu D."/>
            <person name="Klenk H.-P."/>
            <person name="Eisen J.A."/>
        </authorList>
    </citation>
    <scope>NUCLEOTIDE SEQUENCE [LARGE SCALE GENOMIC DNA]</scope>
    <source>
        <strain evidence="4">ATCC 700099 / DSM 44233 / CIP 104796 / JCM 9543 / NBRC 105858 / Y-104</strain>
    </source>
</reference>
<dbReference type="EMBL" id="CP001737">
    <property type="protein sequence ID" value="ACV80490.1"/>
    <property type="molecule type" value="Genomic_DNA"/>
</dbReference>
<evidence type="ECO:0000256" key="1">
    <source>
        <dbReference type="SAM" id="MobiDB-lite"/>
    </source>
</evidence>
<dbReference type="InParanoid" id="C8XIM5"/>
<dbReference type="HOGENOM" id="CLU_007383_1_7_11"/>
<organism evidence="3 4">
    <name type="scientific">Nakamurella multipartita (strain ATCC 700099 / DSM 44233 / CIP 104796 / JCM 9543 / NBRC 105858 / Y-104)</name>
    <name type="common">Microsphaera multipartita</name>
    <dbReference type="NCBI Taxonomy" id="479431"/>
    <lineage>
        <taxon>Bacteria</taxon>
        <taxon>Bacillati</taxon>
        <taxon>Actinomycetota</taxon>
        <taxon>Actinomycetes</taxon>
        <taxon>Nakamurellales</taxon>
        <taxon>Nakamurellaceae</taxon>
        <taxon>Nakamurella</taxon>
    </lineage>
</organism>
<dbReference type="SUPFAM" id="SSF51735">
    <property type="entry name" value="NAD(P)-binding Rossmann-fold domains"/>
    <property type="match status" value="1"/>
</dbReference>